<sequence length="83" mass="9633">MEMVCIEVVLHSSHDKVVVVPKVLAQNGHKDMVWVIGYMMDMGHKKVLGIERLVSMVEVHVEDKSHRHMMVVLDYHKKSHHSH</sequence>
<evidence type="ECO:0000313" key="1">
    <source>
        <dbReference type="EMBL" id="QHN77515.1"/>
    </source>
</evidence>
<gene>
    <name evidence="1" type="ORF">DS421_19g653380</name>
</gene>
<name>A0A6B9V8Z9_ARAHY</name>
<evidence type="ECO:0000313" key="2">
    <source>
        <dbReference type="Proteomes" id="UP000464620"/>
    </source>
</evidence>
<accession>A0A6B9V8Z9</accession>
<dbReference type="Proteomes" id="UP000464620">
    <property type="component" value="Chromosome B09"/>
</dbReference>
<protein>
    <submittedName>
        <fullName evidence="1">Uncharacterized protein</fullName>
    </submittedName>
</protein>
<proteinExistence type="predicted"/>
<dbReference type="AlphaFoldDB" id="A0A6B9V8Z9"/>
<organism evidence="1 2">
    <name type="scientific">Arachis hypogaea</name>
    <name type="common">Peanut</name>
    <dbReference type="NCBI Taxonomy" id="3818"/>
    <lineage>
        <taxon>Eukaryota</taxon>
        <taxon>Viridiplantae</taxon>
        <taxon>Streptophyta</taxon>
        <taxon>Embryophyta</taxon>
        <taxon>Tracheophyta</taxon>
        <taxon>Spermatophyta</taxon>
        <taxon>Magnoliopsida</taxon>
        <taxon>eudicotyledons</taxon>
        <taxon>Gunneridae</taxon>
        <taxon>Pentapetalae</taxon>
        <taxon>rosids</taxon>
        <taxon>fabids</taxon>
        <taxon>Fabales</taxon>
        <taxon>Fabaceae</taxon>
        <taxon>Papilionoideae</taxon>
        <taxon>50 kb inversion clade</taxon>
        <taxon>dalbergioids sensu lato</taxon>
        <taxon>Dalbergieae</taxon>
        <taxon>Pterocarpus clade</taxon>
        <taxon>Arachis</taxon>
    </lineage>
</organism>
<dbReference type="EMBL" id="CP031001">
    <property type="protein sequence ID" value="QHN77515.1"/>
    <property type="molecule type" value="Genomic_DNA"/>
</dbReference>
<reference evidence="1 2" key="1">
    <citation type="submission" date="2020-01" db="EMBL/GenBank/DDBJ databases">
        <title>Genome sequence of Arachis hypogaea, cultivar Shitouqi.</title>
        <authorList>
            <person name="Zhuang W."/>
            <person name="Chen H."/>
            <person name="Varshney R."/>
            <person name="Wang D."/>
            <person name="Ming R."/>
        </authorList>
    </citation>
    <scope>NUCLEOTIDE SEQUENCE [LARGE SCALE GENOMIC DNA]</scope>
    <source>
        <tissue evidence="1">Young leaf</tissue>
    </source>
</reference>